<organism evidence="2 3">
    <name type="scientific">Lentinula raphanica</name>
    <dbReference type="NCBI Taxonomy" id="153919"/>
    <lineage>
        <taxon>Eukaryota</taxon>
        <taxon>Fungi</taxon>
        <taxon>Dikarya</taxon>
        <taxon>Basidiomycota</taxon>
        <taxon>Agaricomycotina</taxon>
        <taxon>Agaricomycetes</taxon>
        <taxon>Agaricomycetidae</taxon>
        <taxon>Agaricales</taxon>
        <taxon>Marasmiineae</taxon>
        <taxon>Omphalotaceae</taxon>
        <taxon>Lentinula</taxon>
    </lineage>
</organism>
<gene>
    <name evidence="2" type="ORF">F5878DRAFT_647798</name>
</gene>
<comment type="caution">
    <text evidence="2">The sequence shown here is derived from an EMBL/GenBank/DDBJ whole genome shotgun (WGS) entry which is preliminary data.</text>
</comment>
<reference evidence="2" key="1">
    <citation type="submission" date="2022-08" db="EMBL/GenBank/DDBJ databases">
        <authorList>
            <consortium name="DOE Joint Genome Institute"/>
            <person name="Min B."/>
            <person name="Riley R."/>
            <person name="Sierra-Patev S."/>
            <person name="Naranjo-Ortiz M."/>
            <person name="Looney B."/>
            <person name="Konkel Z."/>
            <person name="Slot J.C."/>
            <person name="Sakamoto Y."/>
            <person name="Steenwyk J.L."/>
            <person name="Rokas A."/>
            <person name="Carro J."/>
            <person name="Camarero S."/>
            <person name="Ferreira P."/>
            <person name="Molpeceres G."/>
            <person name="Ruiz-Duenas F.J."/>
            <person name="Serrano A."/>
            <person name="Henrissat B."/>
            <person name="Drula E."/>
            <person name="Hughes K.W."/>
            <person name="Mata J.L."/>
            <person name="Ishikawa N.K."/>
            <person name="Vargas-Isla R."/>
            <person name="Ushijima S."/>
            <person name="Smith C.A."/>
            <person name="Ahrendt S."/>
            <person name="Andreopoulos W."/>
            <person name="He G."/>
            <person name="Labutti K."/>
            <person name="Lipzen A."/>
            <person name="Ng V."/>
            <person name="Sandor L."/>
            <person name="Barry K."/>
            <person name="Martinez A.T."/>
            <person name="Xiao Y."/>
            <person name="Gibbons J.G."/>
            <person name="Terashima K."/>
            <person name="Hibbett D.S."/>
            <person name="Grigoriev I.V."/>
        </authorList>
    </citation>
    <scope>NUCLEOTIDE SEQUENCE</scope>
    <source>
        <strain evidence="2">TFB9207</strain>
    </source>
</reference>
<dbReference type="Proteomes" id="UP001163846">
    <property type="component" value="Unassembled WGS sequence"/>
</dbReference>
<feature type="non-terminal residue" evidence="2">
    <location>
        <position position="1"/>
    </location>
</feature>
<feature type="region of interest" description="Disordered" evidence="1">
    <location>
        <begin position="58"/>
        <end position="110"/>
    </location>
</feature>
<protein>
    <submittedName>
        <fullName evidence="2">Uncharacterized protein</fullName>
    </submittedName>
</protein>
<feature type="compositionally biased region" description="Acidic residues" evidence="1">
    <location>
        <begin position="94"/>
        <end position="110"/>
    </location>
</feature>
<evidence type="ECO:0000256" key="1">
    <source>
        <dbReference type="SAM" id="MobiDB-lite"/>
    </source>
</evidence>
<dbReference type="EMBL" id="MU807646">
    <property type="protein sequence ID" value="KAJ3831256.1"/>
    <property type="molecule type" value="Genomic_DNA"/>
</dbReference>
<dbReference type="AlphaFoldDB" id="A0AA38U2U7"/>
<keyword evidence="3" id="KW-1185">Reference proteome</keyword>
<feature type="compositionally biased region" description="Basic and acidic residues" evidence="1">
    <location>
        <begin position="74"/>
        <end position="93"/>
    </location>
</feature>
<accession>A0AA38U2U7</accession>
<evidence type="ECO:0000313" key="3">
    <source>
        <dbReference type="Proteomes" id="UP001163846"/>
    </source>
</evidence>
<sequence>YQLQQQQNAESAIERCESRLARVECLTEWKKENEAIKEQNKVKKVDFENALAAWEEEKMKAKAEKRKPGWNKPKWREDFKPEKLKPRPKKVAEGDDDSESSEESGDEPAD</sequence>
<evidence type="ECO:0000313" key="2">
    <source>
        <dbReference type="EMBL" id="KAJ3831256.1"/>
    </source>
</evidence>
<name>A0AA38U2U7_9AGAR</name>
<proteinExistence type="predicted"/>